<evidence type="ECO:0000256" key="2">
    <source>
        <dbReference type="ARBA" id="ARBA00003138"/>
    </source>
</evidence>
<comment type="caution">
    <text evidence="10">The sequence shown here is derived from an EMBL/GenBank/DDBJ whole genome shotgun (WGS) entry which is preliminary data.</text>
</comment>
<feature type="site" description="Important for catalytic activity and substrate specificity; stabilizes the transition state when the phosphoryl donor is PPi; prevents ATP from binding by mimicking the alpha-phosphate group of ATP" evidence="8">
    <location>
        <position position="171"/>
    </location>
</feature>
<comment type="subcellular location">
    <subcellularLocation>
        <location evidence="8">Cytoplasm</location>
    </subcellularLocation>
</comment>
<evidence type="ECO:0000256" key="7">
    <source>
        <dbReference type="ARBA" id="ARBA00048072"/>
    </source>
</evidence>
<evidence type="ECO:0000313" key="10">
    <source>
        <dbReference type="EMBL" id="PIQ87012.1"/>
    </source>
</evidence>
<gene>
    <name evidence="8" type="primary">pfp</name>
    <name evidence="10" type="ORF">COV74_02385</name>
</gene>
<organism evidence="10 11">
    <name type="scientific">Candidatus Abzuiibacterium crystallinum</name>
    <dbReference type="NCBI Taxonomy" id="1974748"/>
    <lineage>
        <taxon>Bacteria</taxon>
        <taxon>Pseudomonadati</taxon>
        <taxon>Candidatus Omnitrophota</taxon>
        <taxon>Candidatus Abzuiibacterium</taxon>
    </lineage>
</organism>
<dbReference type="GO" id="GO:0046872">
    <property type="term" value="F:metal ion binding"/>
    <property type="evidence" value="ECO:0007669"/>
    <property type="project" value="UniProtKB-KW"/>
</dbReference>
<dbReference type="Gene3D" id="3.40.50.450">
    <property type="match status" value="1"/>
</dbReference>
<feature type="binding site" evidence="8">
    <location>
        <begin position="245"/>
        <end position="247"/>
    </location>
    <ligand>
        <name>substrate</name>
    </ligand>
</feature>
<dbReference type="GO" id="GO:0003872">
    <property type="term" value="F:6-phosphofructokinase activity"/>
    <property type="evidence" value="ECO:0007669"/>
    <property type="project" value="UniProtKB-UniRule"/>
</dbReference>
<dbReference type="UniPathway" id="UPA00109">
    <property type="reaction ID" value="UER00182"/>
</dbReference>
<dbReference type="Proteomes" id="UP000230859">
    <property type="component" value="Unassembled WGS sequence"/>
</dbReference>
<dbReference type="InterPro" id="IPR035966">
    <property type="entry name" value="PKF_sf"/>
</dbReference>
<comment type="caution">
    <text evidence="8">Lacks conserved residue(s) required for the propagation of feature annotation.</text>
</comment>
<keyword evidence="8" id="KW-0324">Glycolysis</keyword>
<dbReference type="InterPro" id="IPR000023">
    <property type="entry name" value="Phosphofructokinase_dom"/>
</dbReference>
<comment type="pathway">
    <text evidence="8">Carbohydrate degradation; glycolysis; D-glyceraldehyde 3-phosphate and glycerone phosphate from D-glucose: step 3/4.</text>
</comment>
<feature type="domain" description="Phosphofructokinase" evidence="9">
    <location>
        <begin position="68"/>
        <end position="382"/>
    </location>
</feature>
<dbReference type="GO" id="GO:0047334">
    <property type="term" value="F:diphosphate-fructose-6-phosphate 1-phosphotransferase activity"/>
    <property type="evidence" value="ECO:0007669"/>
    <property type="project" value="UniProtKB-EC"/>
</dbReference>
<dbReference type="SUPFAM" id="SSF53784">
    <property type="entry name" value="Phosphofructokinase"/>
    <property type="match status" value="1"/>
</dbReference>
<name>A0A2H0LRG8_9BACT</name>
<comment type="activity regulation">
    <text evidence="8">Non-allosteric.</text>
</comment>
<evidence type="ECO:0000256" key="1">
    <source>
        <dbReference type="ARBA" id="ARBA00001946"/>
    </source>
</evidence>
<comment type="cofactor">
    <cofactor evidence="1 8">
        <name>Mg(2+)</name>
        <dbReference type="ChEBI" id="CHEBI:18420"/>
    </cofactor>
</comment>
<dbReference type="Gene3D" id="3.40.50.460">
    <property type="entry name" value="Phosphofructokinase domain"/>
    <property type="match status" value="1"/>
</dbReference>
<proteinExistence type="inferred from homology"/>
<feature type="binding site" evidence="8">
    <location>
        <position position="302"/>
    </location>
    <ligand>
        <name>substrate</name>
    </ligand>
</feature>
<comment type="similarity">
    <text evidence="8">Belongs to the phosphofructokinase type A (PFKA) family. PPi-dependent PFK group II subfamily. Clade 'B2' sub-subfamily.</text>
</comment>
<evidence type="ECO:0000256" key="4">
    <source>
        <dbReference type="ARBA" id="ARBA00022723"/>
    </source>
</evidence>
<feature type="binding site" evidence="8">
    <location>
        <begin position="198"/>
        <end position="200"/>
    </location>
    <ligand>
        <name>substrate</name>
    </ligand>
</feature>
<comment type="function">
    <text evidence="2 8">Catalyzes the phosphorylation of D-fructose 6-phosphate, the first committing step of glycolysis. Uses inorganic phosphate (PPi) as phosphoryl donor instead of ATP like common ATP-dependent phosphofructokinases (ATP-PFKs), which renders the reaction reversible, and can thus function both in glycolysis and gluconeogenesis. Consistently, PPi-PFK can replace the enzymes of both the forward (ATP-PFK) and reverse (fructose-bisphosphatase (FBPase)) reactions.</text>
</comment>
<dbReference type="Pfam" id="PF00365">
    <property type="entry name" value="PFK"/>
    <property type="match status" value="1"/>
</dbReference>
<dbReference type="PANTHER" id="PTHR45770">
    <property type="entry name" value="ATP-DEPENDENT 6-PHOSPHOFRUCTOKINASE 1"/>
    <property type="match status" value="1"/>
</dbReference>
<dbReference type="HAMAP" id="MF_01978">
    <property type="entry name" value="Phosphofructokinase_II_B2"/>
    <property type="match status" value="1"/>
</dbReference>
<feature type="binding site" evidence="8">
    <location>
        <position position="170"/>
    </location>
    <ligand>
        <name>Mg(2+)</name>
        <dbReference type="ChEBI" id="CHEBI:18420"/>
        <note>catalytic</note>
    </ligand>
</feature>
<sequence>MASKTAFALTAWEKPCFGKRRSQKSWCPYPKGVITIYTSYSGQISLINLSVLWCSQPAVRLKSMKKKAIILQSGGSTAVINQSLAGVIYEAKRSKTLSHLYGSRFGILGILKPNWINLLECPPRTLTALGETPSSALGSCRHQLNQRECSQAISTLKRRGVETIFIIGGNDSAQTGLKLARQARVKREKLQVIGIPKTIDNDLPGMDHAPGYGSVARFFAQTVQEAALDTRAIRYSDPVKIIETMGRDSGWITASAALGRKKYEDGPHLLYFPERPFHLSKFLQDVKRVYKRFGFAVIVISETIRDHHGKRIGSPASVVAKDQFGHAYVEGTAQYLCHFLESKMGVRARFDKPGTIQRMAMAYISKVDQKEAFGCGVHAVRLMRRSESGVMVAMKRFSNKPYRIQYDMVSLEQVAGHEKALPANFINRAGNDVTDAFKRYALPLTGPMPHNHVSFV</sequence>
<dbReference type="NCBIfam" id="NF010675">
    <property type="entry name" value="PRK14072.1"/>
    <property type="match status" value="1"/>
</dbReference>
<feature type="site" description="Important for catalytic activity; stabilizes the transition state when the phosphoryl donor is PPi" evidence="8">
    <location>
        <position position="197"/>
    </location>
</feature>
<evidence type="ECO:0000256" key="6">
    <source>
        <dbReference type="ARBA" id="ARBA00022842"/>
    </source>
</evidence>
<comment type="catalytic activity">
    <reaction evidence="7 8">
        <text>beta-D-fructose 6-phosphate + diphosphate = beta-D-fructose 1,6-bisphosphate + phosphate + H(+)</text>
        <dbReference type="Rhea" id="RHEA:13613"/>
        <dbReference type="ChEBI" id="CHEBI:15378"/>
        <dbReference type="ChEBI" id="CHEBI:32966"/>
        <dbReference type="ChEBI" id="CHEBI:33019"/>
        <dbReference type="ChEBI" id="CHEBI:43474"/>
        <dbReference type="ChEBI" id="CHEBI:57634"/>
        <dbReference type="EC" id="2.7.1.90"/>
    </reaction>
</comment>
<evidence type="ECO:0000259" key="9">
    <source>
        <dbReference type="Pfam" id="PF00365"/>
    </source>
</evidence>
<dbReference type="InterPro" id="IPR011404">
    <property type="entry name" value="PPi-PFK"/>
</dbReference>
<keyword evidence="6 8" id="KW-0460">Magnesium</keyword>
<dbReference type="AlphaFoldDB" id="A0A2H0LRG8"/>
<dbReference type="GO" id="GO:0006002">
    <property type="term" value="P:fructose 6-phosphate metabolic process"/>
    <property type="evidence" value="ECO:0007669"/>
    <property type="project" value="InterPro"/>
</dbReference>
<comment type="subunit">
    <text evidence="8">Homodimer.</text>
</comment>
<evidence type="ECO:0000256" key="3">
    <source>
        <dbReference type="ARBA" id="ARBA00022679"/>
    </source>
</evidence>
<feature type="binding site" evidence="8">
    <location>
        <position position="75"/>
    </location>
    <ligand>
        <name>diphosphate</name>
        <dbReference type="ChEBI" id="CHEBI:33019"/>
    </ligand>
</feature>
<evidence type="ECO:0000256" key="8">
    <source>
        <dbReference type="HAMAP-Rule" id="MF_01978"/>
    </source>
</evidence>
<dbReference type="PRINTS" id="PR00476">
    <property type="entry name" value="PHFRCTKINASE"/>
</dbReference>
<keyword evidence="8" id="KW-0963">Cytoplasm</keyword>
<keyword evidence="3 8" id="KW-0808">Transferase</keyword>
<protein>
    <recommendedName>
        <fullName evidence="8">Pyrophosphate--fructose 6-phosphate 1-phosphotransferase</fullName>
        <ecNumber evidence="8">2.7.1.90</ecNumber>
    </recommendedName>
    <alternativeName>
        <fullName evidence="8">6-phosphofructokinase, pyrophosphate dependent</fullName>
    </alternativeName>
    <alternativeName>
        <fullName evidence="8">PPi-dependent phosphofructokinase</fullName>
        <shortName evidence="8">PPi-PFK</shortName>
    </alternativeName>
    <alternativeName>
        <fullName evidence="8">Pyrophosphate-dependent 6-phosphofructose-1-kinase</fullName>
    </alternativeName>
</protein>
<dbReference type="InterPro" id="IPR050929">
    <property type="entry name" value="PFKA"/>
</dbReference>
<dbReference type="EMBL" id="PCVY01000022">
    <property type="protein sequence ID" value="PIQ87012.1"/>
    <property type="molecule type" value="Genomic_DNA"/>
</dbReference>
<feature type="active site" description="Proton acceptor" evidence="8">
    <location>
        <position position="200"/>
    </location>
</feature>
<evidence type="ECO:0000313" key="11">
    <source>
        <dbReference type="Proteomes" id="UP000230859"/>
    </source>
</evidence>
<dbReference type="InterPro" id="IPR022953">
    <property type="entry name" value="ATP_PFK"/>
</dbReference>
<reference evidence="10 11" key="1">
    <citation type="submission" date="2017-09" db="EMBL/GenBank/DDBJ databases">
        <title>Depth-based differentiation of microbial function through sediment-hosted aquifers and enrichment of novel symbionts in the deep terrestrial subsurface.</title>
        <authorList>
            <person name="Probst A.J."/>
            <person name="Ladd B."/>
            <person name="Jarett J.K."/>
            <person name="Geller-Mcgrath D.E."/>
            <person name="Sieber C.M."/>
            <person name="Emerson J.B."/>
            <person name="Anantharaman K."/>
            <person name="Thomas B.C."/>
            <person name="Malmstrom R."/>
            <person name="Stieglmeier M."/>
            <person name="Klingl A."/>
            <person name="Woyke T."/>
            <person name="Ryan C.M."/>
            <person name="Banfield J.F."/>
        </authorList>
    </citation>
    <scope>NUCLEOTIDE SEQUENCE [LARGE SCALE GENOMIC DNA]</scope>
    <source>
        <strain evidence="10">CG11_big_fil_rev_8_21_14_0_20_45_26</strain>
    </source>
</reference>
<dbReference type="EC" id="2.7.1.90" evidence="8"/>
<keyword evidence="5 8" id="KW-0418">Kinase</keyword>
<dbReference type="GO" id="GO:0005737">
    <property type="term" value="C:cytoplasm"/>
    <property type="evidence" value="ECO:0007669"/>
    <property type="project" value="UniProtKB-SubCell"/>
</dbReference>
<accession>A0A2H0LRG8</accession>
<evidence type="ECO:0000256" key="5">
    <source>
        <dbReference type="ARBA" id="ARBA00022777"/>
    </source>
</evidence>
<dbReference type="PIRSF" id="PIRSF036483">
    <property type="entry name" value="PFK_XF0274"/>
    <property type="match status" value="1"/>
</dbReference>
<keyword evidence="4 8" id="KW-0479">Metal-binding</keyword>